<dbReference type="EMBL" id="JAOG01000003">
    <property type="protein sequence ID" value="EUA53827.1"/>
    <property type="molecule type" value="Genomic_DNA"/>
</dbReference>
<comment type="caution">
    <text evidence="2">The sequence shown here is derived from an EMBL/GenBank/DDBJ whole genome shotgun (WGS) entry which is preliminary data.</text>
</comment>
<evidence type="ECO:0000313" key="3">
    <source>
        <dbReference type="Proteomes" id="UP000020825"/>
    </source>
</evidence>
<feature type="compositionally biased region" description="Polar residues" evidence="1">
    <location>
        <begin position="1"/>
        <end position="17"/>
    </location>
</feature>
<protein>
    <submittedName>
        <fullName evidence="2">Uncharacterized protein</fullName>
    </submittedName>
</protein>
<sequence length="50" mass="5140">MSSRCSQRSSARTSSPDTGPPCWIAADQVPRARSVARNFSPGASAGSISS</sequence>
<evidence type="ECO:0000313" key="2">
    <source>
        <dbReference type="EMBL" id="EUA53827.1"/>
    </source>
</evidence>
<gene>
    <name evidence="2" type="ORF">I550_5465</name>
</gene>
<accession>X8CBV8</accession>
<reference evidence="2 3" key="1">
    <citation type="submission" date="2013-12" db="EMBL/GenBank/DDBJ databases">
        <authorList>
            <person name="Zelazny A."/>
            <person name="Olivier K."/>
            <person name="Holland S."/>
            <person name="Lenaerts A."/>
            <person name="Ordway D."/>
            <person name="DeGroote M.A."/>
            <person name="Parker T."/>
            <person name="Sizemore C."/>
            <person name="Tallon L.J."/>
            <person name="Sadzewicz L.K."/>
            <person name="Sengamalay N."/>
            <person name="Fraser C.M."/>
            <person name="Hine E."/>
            <person name="Shefchek K.A."/>
            <person name="Das S.P."/>
            <person name="Tettelin H."/>
        </authorList>
    </citation>
    <scope>NUCLEOTIDE SEQUENCE [LARGE SCALE GENOMIC DNA]</scope>
    <source>
        <strain evidence="2 3">1956</strain>
    </source>
</reference>
<name>X8CBV8_MYCIT</name>
<organism evidence="2 3">
    <name type="scientific">Mycobacterium intracellulare 1956</name>
    <dbReference type="NCBI Taxonomy" id="1299331"/>
    <lineage>
        <taxon>Bacteria</taxon>
        <taxon>Bacillati</taxon>
        <taxon>Actinomycetota</taxon>
        <taxon>Actinomycetes</taxon>
        <taxon>Mycobacteriales</taxon>
        <taxon>Mycobacteriaceae</taxon>
        <taxon>Mycobacterium</taxon>
        <taxon>Mycobacterium avium complex (MAC)</taxon>
    </lineage>
</organism>
<proteinExistence type="predicted"/>
<dbReference type="Proteomes" id="UP000020825">
    <property type="component" value="Unassembled WGS sequence"/>
</dbReference>
<evidence type="ECO:0000256" key="1">
    <source>
        <dbReference type="SAM" id="MobiDB-lite"/>
    </source>
</evidence>
<feature type="region of interest" description="Disordered" evidence="1">
    <location>
        <begin position="1"/>
        <end position="24"/>
    </location>
</feature>
<dbReference type="AlphaFoldDB" id="X8CBV8"/>